<organism evidence="2 3">
    <name type="scientific">Megasphaera massiliensis</name>
    <dbReference type="NCBI Taxonomy" id="1232428"/>
    <lineage>
        <taxon>Bacteria</taxon>
        <taxon>Bacillati</taxon>
        <taxon>Bacillota</taxon>
        <taxon>Negativicutes</taxon>
        <taxon>Veillonellales</taxon>
        <taxon>Veillonellaceae</taxon>
        <taxon>Megasphaera</taxon>
    </lineage>
</organism>
<gene>
    <name evidence="2" type="ORF">NE675_08525</name>
</gene>
<dbReference type="EMBL" id="JANGEW010000015">
    <property type="protein sequence ID" value="MCQ5343063.1"/>
    <property type="molecule type" value="Genomic_DNA"/>
</dbReference>
<dbReference type="PROSITE" id="PS50943">
    <property type="entry name" value="HTH_CROC1"/>
    <property type="match status" value="1"/>
</dbReference>
<evidence type="ECO:0000313" key="3">
    <source>
        <dbReference type="Proteomes" id="UP001206692"/>
    </source>
</evidence>
<sequence>MKTWDDYKRHVKDISDQDRRNMEEIEEAAAIVASLIRRRQELGLSQRALAERCGIPQSSVVRMETMKTRPKLDTLIKITQALNLKLQLTVPAS</sequence>
<name>A0ABT1ST59_9FIRM</name>
<feature type="domain" description="HTH cro/C1-type" evidence="1">
    <location>
        <begin position="35"/>
        <end position="93"/>
    </location>
</feature>
<evidence type="ECO:0000259" key="1">
    <source>
        <dbReference type="PROSITE" id="PS50943"/>
    </source>
</evidence>
<comment type="caution">
    <text evidence="2">The sequence shown here is derived from an EMBL/GenBank/DDBJ whole genome shotgun (WGS) entry which is preliminary data.</text>
</comment>
<evidence type="ECO:0000313" key="2">
    <source>
        <dbReference type="EMBL" id="MCQ5343063.1"/>
    </source>
</evidence>
<accession>A0ABT1ST59</accession>
<keyword evidence="3" id="KW-1185">Reference proteome</keyword>
<dbReference type="SUPFAM" id="SSF47413">
    <property type="entry name" value="lambda repressor-like DNA-binding domains"/>
    <property type="match status" value="1"/>
</dbReference>
<dbReference type="CDD" id="cd00093">
    <property type="entry name" value="HTH_XRE"/>
    <property type="match status" value="1"/>
</dbReference>
<dbReference type="InterPro" id="IPR010982">
    <property type="entry name" value="Lambda_DNA-bd_dom_sf"/>
</dbReference>
<protein>
    <submittedName>
        <fullName evidence="2">Helix-turn-helix domain-containing protein</fullName>
    </submittedName>
</protein>
<dbReference type="Gene3D" id="1.10.260.40">
    <property type="entry name" value="lambda repressor-like DNA-binding domains"/>
    <property type="match status" value="1"/>
</dbReference>
<dbReference type="Proteomes" id="UP001206692">
    <property type="component" value="Unassembled WGS sequence"/>
</dbReference>
<dbReference type="RefSeq" id="WP_062412427.1">
    <property type="nucleotide sequence ID" value="NZ_JAJCIO010000006.1"/>
</dbReference>
<proteinExistence type="predicted"/>
<dbReference type="InterPro" id="IPR001387">
    <property type="entry name" value="Cro/C1-type_HTH"/>
</dbReference>
<dbReference type="SMART" id="SM00530">
    <property type="entry name" value="HTH_XRE"/>
    <property type="match status" value="1"/>
</dbReference>
<dbReference type="Pfam" id="PF01381">
    <property type="entry name" value="HTH_3"/>
    <property type="match status" value="1"/>
</dbReference>
<reference evidence="2 3" key="1">
    <citation type="submission" date="2022-06" db="EMBL/GenBank/DDBJ databases">
        <title>Isolation of gut microbiota from human fecal samples.</title>
        <authorList>
            <person name="Pamer E.G."/>
            <person name="Barat B."/>
            <person name="Waligurski E."/>
            <person name="Medina S."/>
            <person name="Paddock L."/>
            <person name="Mostad J."/>
        </authorList>
    </citation>
    <scope>NUCLEOTIDE SEQUENCE [LARGE SCALE GENOMIC DNA]</scope>
    <source>
        <strain evidence="2 3">DFI.1.1</strain>
    </source>
</reference>